<reference evidence="9 11" key="1">
    <citation type="submission" date="2021-03" db="EMBL/GenBank/DDBJ databases">
        <title>Draft genome and methylome analysis of Thiotrix fructosivoruns ATCC 49748.</title>
        <authorList>
            <person name="Fomenkov A."/>
            <person name="Grabovich M.Y."/>
            <person name="Roberts R.J."/>
        </authorList>
    </citation>
    <scope>NUCLEOTIDE SEQUENCE [LARGE SCALE GENOMIC DNA]</scope>
    <source>
        <strain evidence="9 11">ATCC 49748</strain>
    </source>
</reference>
<dbReference type="SMART" id="SM00968">
    <property type="entry name" value="SMC_hinge"/>
    <property type="match status" value="1"/>
</dbReference>
<dbReference type="GO" id="GO:0007059">
    <property type="term" value="P:chromosome segregation"/>
    <property type="evidence" value="ECO:0007669"/>
    <property type="project" value="UniProtKB-UniRule"/>
</dbReference>
<keyword evidence="4 6" id="KW-0175">Coiled coil</keyword>
<dbReference type="GO" id="GO:0005737">
    <property type="term" value="C:cytoplasm"/>
    <property type="evidence" value="ECO:0007669"/>
    <property type="project" value="UniProtKB-SubCell"/>
</dbReference>
<evidence type="ECO:0000313" key="11">
    <source>
        <dbReference type="Proteomes" id="UP000664466"/>
    </source>
</evidence>
<keyword evidence="11" id="KW-1185">Reference proteome</keyword>
<evidence type="ECO:0000313" key="10">
    <source>
        <dbReference type="EMBL" id="QTX11055.1"/>
    </source>
</evidence>
<dbReference type="InterPro" id="IPR024704">
    <property type="entry name" value="SMC"/>
</dbReference>
<dbReference type="PANTHER" id="PTHR43977">
    <property type="entry name" value="STRUCTURAL MAINTENANCE OF CHROMOSOMES PROTEIN 3"/>
    <property type="match status" value="1"/>
</dbReference>
<feature type="binding site" evidence="6">
    <location>
        <begin position="32"/>
        <end position="39"/>
    </location>
    <ligand>
        <name>ATP</name>
        <dbReference type="ChEBI" id="CHEBI:30616"/>
    </ligand>
</feature>
<evidence type="ECO:0000256" key="5">
    <source>
        <dbReference type="ARBA" id="ARBA00023125"/>
    </source>
</evidence>
<dbReference type="GO" id="GO:0005694">
    <property type="term" value="C:chromosome"/>
    <property type="evidence" value="ECO:0007669"/>
    <property type="project" value="InterPro"/>
</dbReference>
<sequence>MRLSKIRIAGFKSFVDPVTLDLRSNLTGILGPNGCGKSNTIDAVRWVMGESSAKHLRGASMEDVIFNGSSSRKPIGLASVELVFDNSDGTLGGAYAQYAEISVKRQVSRDGDSRYFLNGAKCRRRDITDIFLGTGLGPRSYAIIEQGMISRLIEAKPEELRNTLEEAAGISRYKERRRETETRMAHTRENLERLTDLRDELEKQLERLDKQAKAAQRFRELRNEERHLEASILLLQWQALQADGAQRLRDLSQRSTDYQQQIADIRHLEALIEALREQYTTANDTLNVVQGEYYQAGADIARIEQSIQHQRDIQRRQQDALRQAEQSLEETLRHAAEDRDKLHVCEQTLADLEPREEALNEQLDLADAQLHDAEDQLNDWQEHWQNIQQRIAEPTRQAQVEKARMEQLERQLSQTSQRFERLHQETASLTSSRFEDDQALLEAECEESAAAHVIAEEQLADLSTQLNQQQQAQREVQTQLDQARSRRQALQGRLASLETLQQAGLEKADKTRNQWLKEHDLDSAPRIAEILKVEAGWESAFEAVLGEDLDAVCTTALPPIPSPSPARGEGSKESVFPKAGITLLTTESDTLAPSPLAGEGWEGGNTGEPSASCYLSSKLQAPRAAQTLVASIHCTETLHEALAQRHTLAPHESIVTRAGIWLGSNWLRSRRQTDAHSGILQRQQEIETLREQLATLETALTDWQQQAEQLRDSIHHHEQQRHQAQADTNRLHRAESEQRSRLHALQQRIAQLHSRRQQIAAECAELDAQRQQQEEDHLIATEQRNTALDLLDSVQIERDSLAASRDERQHAVSDARRHLRELQDTAQDIRLQLETNRTQRDNSQRQLDRFNSRLELLEQQRDTLLEQLQMQDDPATALQAERDTALAQRADVEQRLTHARHTLQGIENEIRQQEAARVQAERRVEHTRTEQENRKLEWQAVQVREQTTAEQFAKTEFDVAALQATLPPDATPEQFQQPLETIQRSIQRLGAINLAAIDEYREQSERKQYLDQQNADLVAALETLDTAIRKIDRETRARFKETFDKVNSRLQDMFPRLFGGGECYLEMTGDDLLTTGIAIMARPPGKRISTIYLMSGGEKALTAVALVFAIFELNPAPFCMLDEVDAPLDEANVGRFCELVRHMSERVQFIFITHNKSTMELAENLIGVTMREAGVSRLVAVDMAEAVKLANG</sequence>
<comment type="subunit">
    <text evidence="6">Homodimer.</text>
</comment>
<keyword evidence="1 6" id="KW-0963">Cytoplasm</keyword>
<organism evidence="10">
    <name type="scientific">Thiothrix fructosivorans</name>
    <dbReference type="NCBI Taxonomy" id="111770"/>
    <lineage>
        <taxon>Bacteria</taxon>
        <taxon>Pseudomonadati</taxon>
        <taxon>Pseudomonadota</taxon>
        <taxon>Gammaproteobacteria</taxon>
        <taxon>Thiotrichales</taxon>
        <taxon>Thiotrichaceae</taxon>
        <taxon>Thiothrix</taxon>
    </lineage>
</organism>
<comment type="function">
    <text evidence="6">Required for chromosome condensation and partitioning.</text>
</comment>
<feature type="compositionally biased region" description="Basic and acidic residues" evidence="7">
    <location>
        <begin position="709"/>
        <end position="721"/>
    </location>
</feature>
<dbReference type="RefSeq" id="WP_207251209.1">
    <property type="nucleotide sequence ID" value="NZ_JAFMPM010000006.1"/>
</dbReference>
<keyword evidence="3 6" id="KW-0067">ATP-binding</keyword>
<dbReference type="AlphaFoldDB" id="A0A8B0SJ95"/>
<feature type="coiled-coil region" evidence="6">
    <location>
        <begin position="258"/>
        <end position="292"/>
    </location>
</feature>
<evidence type="ECO:0000256" key="4">
    <source>
        <dbReference type="ARBA" id="ARBA00023054"/>
    </source>
</evidence>
<dbReference type="InterPro" id="IPR036277">
    <property type="entry name" value="SMC_hinge_sf"/>
</dbReference>
<comment type="subcellular location">
    <subcellularLocation>
        <location evidence="6">Cytoplasm</location>
    </subcellularLocation>
</comment>
<dbReference type="InterPro" id="IPR011890">
    <property type="entry name" value="SMC_prok"/>
</dbReference>
<reference evidence="10" key="2">
    <citation type="submission" date="2021-04" db="EMBL/GenBank/DDBJ databases">
        <title>Complete Genome and methylome analysis of Thiothrix fructosivorans ATCC 49748.</title>
        <authorList>
            <person name="Fomenkov A."/>
            <person name="Sun L."/>
            <person name="Vincze T."/>
            <person name="Grabovich M.Y."/>
            <person name="Roberts R.J."/>
        </authorList>
    </citation>
    <scope>NUCLEOTIDE SEQUENCE</scope>
    <source>
        <strain evidence="10">ATCC 49748</strain>
    </source>
</reference>
<evidence type="ECO:0000256" key="1">
    <source>
        <dbReference type="ARBA" id="ARBA00022490"/>
    </source>
</evidence>
<feature type="compositionally biased region" description="Basic and acidic residues" evidence="7">
    <location>
        <begin position="729"/>
        <end position="740"/>
    </location>
</feature>
<evidence type="ECO:0000256" key="3">
    <source>
        <dbReference type="ARBA" id="ARBA00022840"/>
    </source>
</evidence>
<feature type="coiled-coil region" evidence="6">
    <location>
        <begin position="321"/>
        <end position="425"/>
    </location>
</feature>
<dbReference type="SUPFAM" id="SSF52540">
    <property type="entry name" value="P-loop containing nucleoside triphosphate hydrolases"/>
    <property type="match status" value="1"/>
</dbReference>
<keyword evidence="2 6" id="KW-0547">Nucleotide-binding</keyword>
<feature type="coiled-coil region" evidence="6">
    <location>
        <begin position="812"/>
        <end position="946"/>
    </location>
</feature>
<dbReference type="Pfam" id="PF02463">
    <property type="entry name" value="SMC_N"/>
    <property type="match status" value="1"/>
</dbReference>
<dbReference type="GO" id="GO:0016887">
    <property type="term" value="F:ATP hydrolysis activity"/>
    <property type="evidence" value="ECO:0007669"/>
    <property type="project" value="InterPro"/>
</dbReference>
<evidence type="ECO:0000313" key="9">
    <source>
        <dbReference type="EMBL" id="MBO0613520.1"/>
    </source>
</evidence>
<protein>
    <recommendedName>
        <fullName evidence="6">Chromosome partition protein Smc</fullName>
    </recommendedName>
</protein>
<dbReference type="EMBL" id="CP072748">
    <property type="protein sequence ID" value="QTX11055.1"/>
    <property type="molecule type" value="Genomic_DNA"/>
</dbReference>
<keyword evidence="5 6" id="KW-0238">DNA-binding</keyword>
<feature type="domain" description="SMC hinge" evidence="8">
    <location>
        <begin position="521"/>
        <end position="645"/>
    </location>
</feature>
<dbReference type="GO" id="GO:0006260">
    <property type="term" value="P:DNA replication"/>
    <property type="evidence" value="ECO:0007669"/>
    <property type="project" value="UniProtKB-UniRule"/>
</dbReference>
<feature type="coiled-coil region" evidence="6">
    <location>
        <begin position="170"/>
        <end position="218"/>
    </location>
</feature>
<evidence type="ECO:0000256" key="2">
    <source>
        <dbReference type="ARBA" id="ARBA00022741"/>
    </source>
</evidence>
<dbReference type="Proteomes" id="UP000664466">
    <property type="component" value="Unassembled WGS sequence"/>
</dbReference>
<dbReference type="SUPFAM" id="SSF75553">
    <property type="entry name" value="Smc hinge domain"/>
    <property type="match status" value="1"/>
</dbReference>
<dbReference type="GO" id="GO:0003677">
    <property type="term" value="F:DNA binding"/>
    <property type="evidence" value="ECO:0007669"/>
    <property type="project" value="UniProtKB-UniRule"/>
</dbReference>
<dbReference type="PIRSF" id="PIRSF005719">
    <property type="entry name" value="SMC"/>
    <property type="match status" value="1"/>
</dbReference>
<dbReference type="GO" id="GO:0007062">
    <property type="term" value="P:sister chromatid cohesion"/>
    <property type="evidence" value="ECO:0007669"/>
    <property type="project" value="InterPro"/>
</dbReference>
<evidence type="ECO:0000256" key="7">
    <source>
        <dbReference type="SAM" id="MobiDB-lite"/>
    </source>
</evidence>
<dbReference type="SUPFAM" id="SSF57997">
    <property type="entry name" value="Tropomyosin"/>
    <property type="match status" value="1"/>
</dbReference>
<proteinExistence type="inferred from homology"/>
<dbReference type="HAMAP" id="MF_01894">
    <property type="entry name" value="Smc_prok"/>
    <property type="match status" value="1"/>
</dbReference>
<feature type="region of interest" description="Disordered" evidence="7">
    <location>
        <begin position="707"/>
        <end position="742"/>
    </location>
</feature>
<dbReference type="EMBL" id="JAFMPM010000006">
    <property type="protein sequence ID" value="MBO0613520.1"/>
    <property type="molecule type" value="Genomic_DNA"/>
</dbReference>
<dbReference type="CDD" id="cd03278">
    <property type="entry name" value="ABC_SMC_barmotin"/>
    <property type="match status" value="2"/>
</dbReference>
<gene>
    <name evidence="6 10" type="primary">smc</name>
    <name evidence="10" type="ORF">J1836_001400</name>
    <name evidence="9" type="ORF">J1836_11415</name>
</gene>
<comment type="domain">
    <text evidence="6">Contains large globular domains required for ATP hydrolysis at each terminus and a third globular domain forming a flexible hinge near the middle of the molecule. These domains are separated by coiled-coil structures.</text>
</comment>
<feature type="coiled-coil region" evidence="6">
    <location>
        <begin position="452"/>
        <end position="500"/>
    </location>
</feature>
<evidence type="ECO:0000256" key="6">
    <source>
        <dbReference type="HAMAP-Rule" id="MF_01894"/>
    </source>
</evidence>
<evidence type="ECO:0000259" key="8">
    <source>
        <dbReference type="SMART" id="SM00968"/>
    </source>
</evidence>
<dbReference type="NCBIfam" id="TIGR02168">
    <property type="entry name" value="SMC_prok_B"/>
    <property type="match status" value="1"/>
</dbReference>
<dbReference type="InterPro" id="IPR003395">
    <property type="entry name" value="RecF/RecN/SMC_N"/>
</dbReference>
<accession>A0A8B0SJ95</accession>
<dbReference type="InterPro" id="IPR010935">
    <property type="entry name" value="SMC_hinge"/>
</dbReference>
<dbReference type="Gene3D" id="3.40.50.300">
    <property type="entry name" value="P-loop containing nucleotide triphosphate hydrolases"/>
    <property type="match status" value="2"/>
</dbReference>
<name>A0A8B0SJ95_9GAMM</name>
<dbReference type="InterPro" id="IPR027417">
    <property type="entry name" value="P-loop_NTPase"/>
</dbReference>
<comment type="similarity">
    <text evidence="6">Belongs to the SMC family.</text>
</comment>
<dbReference type="GO" id="GO:0030261">
    <property type="term" value="P:chromosome condensation"/>
    <property type="evidence" value="ECO:0007669"/>
    <property type="project" value="InterPro"/>
</dbReference>
<dbReference type="GO" id="GO:0005524">
    <property type="term" value="F:ATP binding"/>
    <property type="evidence" value="ECO:0007669"/>
    <property type="project" value="UniProtKB-UniRule"/>
</dbReference>